<dbReference type="InterPro" id="IPR006311">
    <property type="entry name" value="TAT_signal"/>
</dbReference>
<feature type="domain" description="Gfo/Idh/MocA-like oxidoreductase bacterial type C-terminal" evidence="2">
    <location>
        <begin position="183"/>
        <end position="270"/>
    </location>
</feature>
<dbReference type="InterPro" id="IPR043906">
    <property type="entry name" value="Gfo/Idh/MocA_OxRdtase_bact_C"/>
</dbReference>
<dbReference type="Pfam" id="PF19051">
    <property type="entry name" value="GFO_IDH_MocA_C2"/>
    <property type="match status" value="1"/>
</dbReference>
<dbReference type="KEGG" id="puo:RZN69_12295"/>
<dbReference type="Pfam" id="PF01408">
    <property type="entry name" value="GFO_IDH_MocA"/>
    <property type="match status" value="1"/>
</dbReference>
<gene>
    <name evidence="3" type="ORF">RZN69_12295</name>
</gene>
<name>A0AAQ3L5S1_9BACT</name>
<accession>A0AAQ3L5S1</accession>
<dbReference type="PROSITE" id="PS51318">
    <property type="entry name" value="TAT"/>
    <property type="match status" value="1"/>
</dbReference>
<dbReference type="PANTHER" id="PTHR43818:SF3">
    <property type="entry name" value="OXIDOREDUCTASE-RELATED"/>
    <property type="match status" value="1"/>
</dbReference>
<dbReference type="InterPro" id="IPR050463">
    <property type="entry name" value="Gfo/Idh/MocA_oxidrdct_glycsds"/>
</dbReference>
<organism evidence="3 4">
    <name type="scientific">Rubellicoccus peritrichatus</name>
    <dbReference type="NCBI Taxonomy" id="3080537"/>
    <lineage>
        <taxon>Bacteria</taxon>
        <taxon>Pseudomonadati</taxon>
        <taxon>Verrucomicrobiota</taxon>
        <taxon>Opitutia</taxon>
        <taxon>Puniceicoccales</taxon>
        <taxon>Cerasicoccaceae</taxon>
        <taxon>Rubellicoccus</taxon>
    </lineage>
</organism>
<dbReference type="InterPro" id="IPR036291">
    <property type="entry name" value="NAD(P)-bd_dom_sf"/>
</dbReference>
<dbReference type="SUPFAM" id="SSF51735">
    <property type="entry name" value="NAD(P)-binding Rossmann-fold domains"/>
    <property type="match status" value="1"/>
</dbReference>
<reference evidence="3 4" key="1">
    <citation type="submission" date="2023-10" db="EMBL/GenBank/DDBJ databases">
        <title>Rubellicoccus peritrichatus gen. nov., sp. nov., isolated from an algae of coral reef tank.</title>
        <authorList>
            <person name="Luo J."/>
        </authorList>
    </citation>
    <scope>NUCLEOTIDE SEQUENCE [LARGE SCALE GENOMIC DNA]</scope>
    <source>
        <strain evidence="3 4">CR14</strain>
    </source>
</reference>
<dbReference type="Proteomes" id="UP001304300">
    <property type="component" value="Chromosome"/>
</dbReference>
<dbReference type="AlphaFoldDB" id="A0AAQ3L5S1"/>
<dbReference type="RefSeq" id="WP_317831275.1">
    <property type="nucleotide sequence ID" value="NZ_CP136920.1"/>
</dbReference>
<dbReference type="EMBL" id="CP136920">
    <property type="protein sequence ID" value="WOO39396.1"/>
    <property type="molecule type" value="Genomic_DNA"/>
</dbReference>
<dbReference type="PANTHER" id="PTHR43818">
    <property type="entry name" value="BCDNA.GH03377"/>
    <property type="match status" value="1"/>
</dbReference>
<dbReference type="GO" id="GO:0000166">
    <property type="term" value="F:nucleotide binding"/>
    <property type="evidence" value="ECO:0007669"/>
    <property type="project" value="InterPro"/>
</dbReference>
<dbReference type="SUPFAM" id="SSF55347">
    <property type="entry name" value="Glyceraldehyde-3-phosphate dehydrogenase-like, C-terminal domain"/>
    <property type="match status" value="1"/>
</dbReference>
<evidence type="ECO:0000313" key="4">
    <source>
        <dbReference type="Proteomes" id="UP001304300"/>
    </source>
</evidence>
<dbReference type="Gene3D" id="3.30.360.10">
    <property type="entry name" value="Dihydrodipicolinate Reductase, domain 2"/>
    <property type="match status" value="1"/>
</dbReference>
<evidence type="ECO:0000259" key="1">
    <source>
        <dbReference type="Pfam" id="PF01408"/>
    </source>
</evidence>
<keyword evidence="4" id="KW-1185">Reference proteome</keyword>
<evidence type="ECO:0000259" key="2">
    <source>
        <dbReference type="Pfam" id="PF19051"/>
    </source>
</evidence>
<feature type="domain" description="Gfo/Idh/MocA-like oxidoreductase N-terminal" evidence="1">
    <location>
        <begin position="44"/>
        <end position="165"/>
    </location>
</feature>
<evidence type="ECO:0000313" key="3">
    <source>
        <dbReference type="EMBL" id="WOO39396.1"/>
    </source>
</evidence>
<sequence>MKKVSRRNFLKSSAALGSFIVLPSYVALGSKAKSGIKAPSERVNVAFVASGGKGYRNRLIFENSGLMNVVALCDVDLEREEPQKSAAAHPGARQFTDFRVMLEEMEDEIDAVVVSTPDHSHFAVTMMAMALGKHVWCEKPLAHSYGQCQRMMDLAERSGVVTQMGNQGHSSPNYFQFKEWTEAGVIKDITKIDAHMTRGGSWGGWGKHVTKYESEPLPEGLNWENWIDVAEMNPYSPRLHPNKWRGWVEYGNGFLGDWAPHILDTCHRFLKLGMPEKITAIQRVGGNDFVFPEASIIRFDVPAREGMPACEINWYDGWKNKPKIDLQYGDLVTDNVTGKASRKPLELDYAGKMLYSKDMVFKGGHHGQILQVVPREKYIDIRKSLPRFQTRCSDHWTNFLLACKGEEETRSPFSVGAPLTQFMLLGVICQRVGGELEFDRESERFTNSDAANALLDPAPRKGWEEFYAL</sequence>
<proteinExistence type="predicted"/>
<dbReference type="InterPro" id="IPR000683">
    <property type="entry name" value="Gfo/Idh/MocA-like_OxRdtase_N"/>
</dbReference>
<protein>
    <submittedName>
        <fullName evidence="3">Gfo/Idh/MocA family oxidoreductase</fullName>
    </submittedName>
</protein>
<dbReference type="Gene3D" id="3.40.50.720">
    <property type="entry name" value="NAD(P)-binding Rossmann-like Domain"/>
    <property type="match status" value="1"/>
</dbReference>